<gene>
    <name evidence="2" type="ORF">COOX1_2275</name>
</gene>
<name>A0A6F9E9V1_9BACL</name>
<feature type="region of interest" description="Disordered" evidence="1">
    <location>
        <begin position="1"/>
        <end position="21"/>
    </location>
</feature>
<sequence>MTRAAGASPEIGVDMGDPGDA</sequence>
<dbReference type="EMBL" id="LR792683">
    <property type="protein sequence ID" value="CAB3394160.1"/>
    <property type="molecule type" value="Genomic_DNA"/>
</dbReference>
<reference evidence="2 3" key="1">
    <citation type="submission" date="2020-04" db="EMBL/GenBank/DDBJ databases">
        <authorList>
            <person name="Hogendoorn C."/>
        </authorList>
    </citation>
    <scope>NUCLEOTIDE SEQUENCE [LARGE SCALE GENOMIC DNA]</scope>
    <source>
        <strain evidence="2">COOX1</strain>
    </source>
</reference>
<evidence type="ECO:0000313" key="2">
    <source>
        <dbReference type="EMBL" id="CAB3394160.1"/>
    </source>
</evidence>
<organism evidence="2 3">
    <name type="scientific">Kyrpidia spormannii</name>
    <dbReference type="NCBI Taxonomy" id="2055160"/>
    <lineage>
        <taxon>Bacteria</taxon>
        <taxon>Bacillati</taxon>
        <taxon>Bacillota</taxon>
        <taxon>Bacilli</taxon>
        <taxon>Bacillales</taxon>
        <taxon>Alicyclobacillaceae</taxon>
        <taxon>Kyrpidia</taxon>
    </lineage>
</organism>
<accession>A0A6F9E9V1</accession>
<evidence type="ECO:0000256" key="1">
    <source>
        <dbReference type="SAM" id="MobiDB-lite"/>
    </source>
</evidence>
<proteinExistence type="predicted"/>
<evidence type="ECO:0000313" key="3">
    <source>
        <dbReference type="Proteomes" id="UP000502196"/>
    </source>
</evidence>
<dbReference type="AlphaFoldDB" id="A0A6F9E9V1"/>
<protein>
    <submittedName>
        <fullName evidence="2">Uncharacterized protein</fullName>
    </submittedName>
</protein>
<dbReference type="Proteomes" id="UP000502196">
    <property type="component" value="Chromosome"/>
</dbReference>